<organism evidence="6 7">
    <name type="scientific">Pedococcus dokdonensis</name>
    <dbReference type="NCBI Taxonomy" id="443156"/>
    <lineage>
        <taxon>Bacteria</taxon>
        <taxon>Bacillati</taxon>
        <taxon>Actinomycetota</taxon>
        <taxon>Actinomycetes</taxon>
        <taxon>Micrococcales</taxon>
        <taxon>Intrasporangiaceae</taxon>
        <taxon>Pedococcus</taxon>
    </lineage>
</organism>
<dbReference type="PROSITE" id="PS50977">
    <property type="entry name" value="HTH_TETR_2"/>
    <property type="match status" value="1"/>
</dbReference>
<dbReference type="Proteomes" id="UP000199077">
    <property type="component" value="Chromosome I"/>
</dbReference>
<keyword evidence="3" id="KW-0804">Transcription</keyword>
<feature type="DNA-binding region" description="H-T-H motif" evidence="4">
    <location>
        <begin position="63"/>
        <end position="82"/>
    </location>
</feature>
<dbReference type="InterPro" id="IPR050109">
    <property type="entry name" value="HTH-type_TetR-like_transc_reg"/>
</dbReference>
<keyword evidence="1" id="KW-0805">Transcription regulation</keyword>
<protein>
    <submittedName>
        <fullName evidence="6">DNA-binding transcriptional regulator, AcrR family</fullName>
    </submittedName>
</protein>
<keyword evidence="2 4" id="KW-0238">DNA-binding</keyword>
<evidence type="ECO:0000256" key="4">
    <source>
        <dbReference type="PROSITE-ProRule" id="PRU00335"/>
    </source>
</evidence>
<gene>
    <name evidence="6" type="ORF">SAMN04489867_2581</name>
</gene>
<dbReference type="GO" id="GO:0003700">
    <property type="term" value="F:DNA-binding transcription factor activity"/>
    <property type="evidence" value="ECO:0007669"/>
    <property type="project" value="TreeGrafter"/>
</dbReference>
<accession>A0A1H0SZU3</accession>
<dbReference type="InterPro" id="IPR009057">
    <property type="entry name" value="Homeodomain-like_sf"/>
</dbReference>
<evidence type="ECO:0000256" key="2">
    <source>
        <dbReference type="ARBA" id="ARBA00023125"/>
    </source>
</evidence>
<dbReference type="PANTHER" id="PTHR30055">
    <property type="entry name" value="HTH-TYPE TRANSCRIPTIONAL REGULATOR RUTR"/>
    <property type="match status" value="1"/>
</dbReference>
<feature type="domain" description="HTH tetR-type" evidence="5">
    <location>
        <begin position="42"/>
        <end position="100"/>
    </location>
</feature>
<evidence type="ECO:0000259" key="5">
    <source>
        <dbReference type="PROSITE" id="PS50977"/>
    </source>
</evidence>
<evidence type="ECO:0000256" key="1">
    <source>
        <dbReference type="ARBA" id="ARBA00023015"/>
    </source>
</evidence>
<name>A0A1H0SZU3_9MICO</name>
<dbReference type="InterPro" id="IPR001647">
    <property type="entry name" value="HTH_TetR"/>
</dbReference>
<dbReference type="Pfam" id="PF00440">
    <property type="entry name" value="TetR_N"/>
    <property type="match status" value="1"/>
</dbReference>
<dbReference type="PANTHER" id="PTHR30055:SF234">
    <property type="entry name" value="HTH-TYPE TRANSCRIPTIONAL REGULATOR BETI"/>
    <property type="match status" value="1"/>
</dbReference>
<reference evidence="7" key="1">
    <citation type="submission" date="2016-10" db="EMBL/GenBank/DDBJ databases">
        <authorList>
            <person name="Varghese N."/>
            <person name="Submissions S."/>
        </authorList>
    </citation>
    <scope>NUCLEOTIDE SEQUENCE [LARGE SCALE GENOMIC DNA]</scope>
    <source>
        <strain evidence="7">DSM 22329</strain>
    </source>
</reference>
<evidence type="ECO:0000256" key="3">
    <source>
        <dbReference type="ARBA" id="ARBA00023163"/>
    </source>
</evidence>
<dbReference type="SUPFAM" id="SSF46689">
    <property type="entry name" value="Homeodomain-like"/>
    <property type="match status" value="1"/>
</dbReference>
<dbReference type="SUPFAM" id="SSF48498">
    <property type="entry name" value="Tetracyclin repressor-like, C-terminal domain"/>
    <property type="match status" value="1"/>
</dbReference>
<dbReference type="InterPro" id="IPR036271">
    <property type="entry name" value="Tet_transcr_reg_TetR-rel_C_sf"/>
</dbReference>
<evidence type="ECO:0000313" key="7">
    <source>
        <dbReference type="Proteomes" id="UP000199077"/>
    </source>
</evidence>
<sequence length="243" mass="26265">MKRNVWFRSKVAERNVSFHCYSGFVPEAAQQPPMSGRRAEAARNDGRILDAARAVFLADPDAPISSVAAAAGVGISALYRRYPSKEQLLRALAEDGLTRYAASLEAALASDDDPWTAYVTCLQEVLDGQSQALAQRLAGTFTPTPELTLTAQRAARLSGRLFRRVRKAGELRDDVTEADIVLLLETVSLVELPGADGGASLRRRYLALLLQALRAPAAGPLPGPPAREADLTARWRARLSQGD</sequence>
<evidence type="ECO:0000313" key="6">
    <source>
        <dbReference type="EMBL" id="SDP47367.1"/>
    </source>
</evidence>
<keyword evidence="7" id="KW-1185">Reference proteome</keyword>
<dbReference type="EMBL" id="LT629711">
    <property type="protein sequence ID" value="SDP47367.1"/>
    <property type="molecule type" value="Genomic_DNA"/>
</dbReference>
<dbReference type="Pfam" id="PF21597">
    <property type="entry name" value="TetR_C_43"/>
    <property type="match status" value="1"/>
</dbReference>
<dbReference type="GO" id="GO:0000976">
    <property type="term" value="F:transcription cis-regulatory region binding"/>
    <property type="evidence" value="ECO:0007669"/>
    <property type="project" value="TreeGrafter"/>
</dbReference>
<dbReference type="STRING" id="443156.SAMN04489867_2581"/>
<dbReference type="AlphaFoldDB" id="A0A1H0SZU3"/>
<dbReference type="Gene3D" id="1.10.357.10">
    <property type="entry name" value="Tetracycline Repressor, domain 2"/>
    <property type="match status" value="1"/>
</dbReference>
<proteinExistence type="predicted"/>
<dbReference type="InterPro" id="IPR049445">
    <property type="entry name" value="TetR_SbtR-like_C"/>
</dbReference>